<feature type="region of interest" description="Disordered" evidence="3">
    <location>
        <begin position="1"/>
        <end position="20"/>
    </location>
</feature>
<feature type="domain" description="Fibronectin type-III" evidence="5">
    <location>
        <begin position="175"/>
        <end position="269"/>
    </location>
</feature>
<dbReference type="Pfam" id="PF00041">
    <property type="entry name" value="fn3"/>
    <property type="match status" value="1"/>
</dbReference>
<evidence type="ECO:0000259" key="4">
    <source>
        <dbReference type="PROSITE" id="PS50060"/>
    </source>
</evidence>
<dbReference type="STRING" id="477690.SAMN05216474_2356"/>
<dbReference type="CDD" id="cd00063">
    <property type="entry name" value="FN3"/>
    <property type="match status" value="1"/>
</dbReference>
<dbReference type="InterPro" id="IPR003961">
    <property type="entry name" value="FN3_dom"/>
</dbReference>
<dbReference type="InterPro" id="IPR036116">
    <property type="entry name" value="FN3_sf"/>
</dbReference>
<evidence type="ECO:0000313" key="6">
    <source>
        <dbReference type="EMBL" id="SFT79312.1"/>
    </source>
</evidence>
<dbReference type="OrthoDB" id="975384at2"/>
<dbReference type="GO" id="GO:0016020">
    <property type="term" value="C:membrane"/>
    <property type="evidence" value="ECO:0007669"/>
    <property type="project" value="InterPro"/>
</dbReference>
<protein>
    <submittedName>
        <fullName evidence="6">Por secretion system C-terminal sorting domain-containing protein</fullName>
    </submittedName>
</protein>
<dbReference type="InterPro" id="IPR000998">
    <property type="entry name" value="MAM_dom"/>
</dbReference>
<dbReference type="Proteomes" id="UP000236454">
    <property type="component" value="Unassembled WGS sequence"/>
</dbReference>
<evidence type="ECO:0000259" key="5">
    <source>
        <dbReference type="PROSITE" id="PS50853"/>
    </source>
</evidence>
<dbReference type="RefSeq" id="WP_090250074.1">
    <property type="nucleotide sequence ID" value="NZ_FPAS01000004.1"/>
</dbReference>
<dbReference type="EMBL" id="FPAS01000004">
    <property type="protein sequence ID" value="SFT79312.1"/>
    <property type="molecule type" value="Genomic_DNA"/>
</dbReference>
<dbReference type="InterPro" id="IPR026444">
    <property type="entry name" value="Secre_tail"/>
</dbReference>
<reference evidence="6 7" key="1">
    <citation type="submission" date="2016-10" db="EMBL/GenBank/DDBJ databases">
        <authorList>
            <person name="de Groot N.N."/>
        </authorList>
    </citation>
    <scope>NUCLEOTIDE SEQUENCE [LARGE SCALE GENOMIC DNA]</scope>
    <source>
        <strain evidence="6 7">CGMCC 1.7005</strain>
    </source>
</reference>
<evidence type="ECO:0000256" key="2">
    <source>
        <dbReference type="ARBA" id="ARBA00022737"/>
    </source>
</evidence>
<dbReference type="InterPro" id="IPR013783">
    <property type="entry name" value="Ig-like_fold"/>
</dbReference>
<dbReference type="SUPFAM" id="SSF49899">
    <property type="entry name" value="Concanavalin A-like lectins/glucanases"/>
    <property type="match status" value="1"/>
</dbReference>
<dbReference type="SUPFAM" id="SSF49265">
    <property type="entry name" value="Fibronectin type III"/>
    <property type="match status" value="2"/>
</dbReference>
<keyword evidence="1" id="KW-0732">Signal</keyword>
<dbReference type="NCBIfam" id="TIGR04183">
    <property type="entry name" value="Por_Secre_tail"/>
    <property type="match status" value="1"/>
</dbReference>
<dbReference type="Gene3D" id="2.60.120.200">
    <property type="match status" value="1"/>
</dbReference>
<dbReference type="PROSITE" id="PS50853">
    <property type="entry name" value="FN3"/>
    <property type="match status" value="1"/>
</dbReference>
<gene>
    <name evidence="6" type="ORF">SAMN05216474_2356</name>
</gene>
<dbReference type="AlphaFoldDB" id="A0A1I7AWI9"/>
<proteinExistence type="predicted"/>
<dbReference type="GO" id="GO:0005975">
    <property type="term" value="P:carbohydrate metabolic process"/>
    <property type="evidence" value="ECO:0007669"/>
    <property type="project" value="UniProtKB-ARBA"/>
</dbReference>
<accession>A0A1I7AWI9</accession>
<feature type="domain" description="MAM" evidence="4">
    <location>
        <begin position="1"/>
        <end position="174"/>
    </location>
</feature>
<keyword evidence="7" id="KW-1185">Reference proteome</keyword>
<dbReference type="Gene3D" id="2.60.40.10">
    <property type="entry name" value="Immunoglobulins"/>
    <property type="match status" value="2"/>
</dbReference>
<dbReference type="Gene3D" id="2.60.40.3080">
    <property type="match status" value="1"/>
</dbReference>
<dbReference type="PROSITE" id="PS50060">
    <property type="entry name" value="MAM_2"/>
    <property type="match status" value="1"/>
</dbReference>
<dbReference type="InterPro" id="IPR013320">
    <property type="entry name" value="ConA-like_dom_sf"/>
</dbReference>
<evidence type="ECO:0000256" key="3">
    <source>
        <dbReference type="SAM" id="MobiDB-lite"/>
    </source>
</evidence>
<keyword evidence="2" id="KW-0677">Repeat</keyword>
<dbReference type="PANTHER" id="PTHR46708:SF11">
    <property type="entry name" value="RECEPTOR-TYPE TYROSINE-PROTEIN PHOSPHATASE ETA-LIKE"/>
    <property type="match status" value="1"/>
</dbReference>
<organism evidence="6 7">
    <name type="scientific">Lishizhenia tianjinensis</name>
    <dbReference type="NCBI Taxonomy" id="477690"/>
    <lineage>
        <taxon>Bacteria</taxon>
        <taxon>Pseudomonadati</taxon>
        <taxon>Bacteroidota</taxon>
        <taxon>Flavobacteriia</taxon>
        <taxon>Flavobacteriales</taxon>
        <taxon>Crocinitomicaceae</taxon>
        <taxon>Lishizhenia</taxon>
    </lineage>
</organism>
<dbReference type="GO" id="GO:0004553">
    <property type="term" value="F:hydrolase activity, hydrolyzing O-glycosyl compounds"/>
    <property type="evidence" value="ECO:0007669"/>
    <property type="project" value="UniProtKB-ARBA"/>
</dbReference>
<sequence length="1152" mass="123414">MEDFTSNSTPTCWNQSSQTGGPWVFSGSPGYDMAGTSDHTNGVVNGDFAWMDFSSSDVAVVLETPEFDVGSASTVMMSFWSKSYYTGSLTPFNLLYVEAFDGSTWSQVDVYQGDTGPDWVENILDVSAHIYDNAGVNTVKLRFRAESGGNSNDFYNDIAIDDFLIYDPANFCAENPTNLISTSATATSVTLDWDLSTGGAGNSYIIEHGPVGFTPGTFTNVQNETTSSGTVSGLTSGNTYDFYVYHVCTNGDTSFVEGPVSVTAQCSPVIDFYVNTASNSDANVEWVSTGANFIVEYGATGFNPGSGTSNSVTSNTTQDITGLTTNSFYDAYVRVICGPGDTSIYYGPVTFNTYGVGQFIDWDVACPTIGFVDISGTGTDLGLTDDSEAGITLPFPILYQGNLITDITVGNNGGVILGTQTGNVGFGGNFNTMADGTLYIWGDDLDSETGNVYWDVVGSAPNRTLIIHWHNICNFSGSVGAPTVNFQMQFEEATQEFYYVYDDVIFGGSNSNDDYGDNADIGIAGTQDITVSSSDPNFLMNNSCAHFFYTDCPNVENLQVTTYDYNQIGLTWNQGLAQETQWTIVYGLEGFDPATGGLGTITTSNTFDTITGLDQLTDYDVYVYADCDPTAPLSSSGMLVQHQTAPECANPFGIGSGAAPDSIFASWNWQPNNSGQLPVNYNVTYVPSGQGVYGPTATEYNTGSAVFADTIVDQNLIASGVYDMYVQTVCASGDTSLYVGPVNFLAFLDNDSSCFAQELQVNGSAYILYNNGAQNDPGIAAIEPPTDGFYSTQGWGQSQIYRSTWYTFTAPASGDMMITGTDVNYLSKMAVYETTNCGDYSQYNLIGANDNGVLFGNTNAPEWAVCGLTPGQTYYLLHSAQYSYTGAGTYSIRLEELDFNAGSATGIVDACIGDTVDLFNGITGYDVQYGTWIDLANTSQLITANDFATTVLASQVYDFEYRVELGCSYDSVVGQVQIYPPSSAGEDGSINVCKNEPINLFTGLSGNVDLGGTWYDPQDAVVNSNIPASGTIPGQFNYDYIAGNGVCPDDTALVVVIVDAGCDFLGLNEEMIEGISVYPNPTSGILNITSSGQHEELNVSIVDVNGRIVLDNNDKLSSNSEIKLNLEGLTTGVYMIQLSNENTKNTYRIIVQ</sequence>
<dbReference type="PANTHER" id="PTHR46708">
    <property type="entry name" value="TENASCIN"/>
    <property type="match status" value="1"/>
</dbReference>
<dbReference type="SMART" id="SM00060">
    <property type="entry name" value="FN3"/>
    <property type="match status" value="4"/>
</dbReference>
<evidence type="ECO:0000256" key="1">
    <source>
        <dbReference type="ARBA" id="ARBA00022729"/>
    </source>
</evidence>
<evidence type="ECO:0000313" key="7">
    <source>
        <dbReference type="Proteomes" id="UP000236454"/>
    </source>
</evidence>
<dbReference type="Pfam" id="PF18962">
    <property type="entry name" value="Por_Secre_tail"/>
    <property type="match status" value="1"/>
</dbReference>
<name>A0A1I7AWI9_9FLAO</name>
<dbReference type="InterPro" id="IPR050991">
    <property type="entry name" value="ECM_Regulatory_Proteins"/>
</dbReference>